<sequence length="385" mass="42705">MRKGLIALLALTVQIAIAPVAPLANDQLYVQLKAASLIDQGDCTPFYFTQRHTLDEVMDETLDALPISQDYAAGKIDRAQFDAFTKELNIKAASLADTAGCEGEASLELINQARGYAWQRALRNLFIAQILFNLPDGHPAKIELEIIEINALGALKSVIESQYGDRAEEISQFSVQQAQQYLYFLYEEDPDIKGRYRLAATTPEFKDANVENSFNATLIAHKFADAATLEWSMAQAGFFARVVKTASGQDGAVLIPTAKRAESWEILNKTGNVYVQTSEGHAATTYVMANSPDGLTLFLYGANYNKLVEGRATILLKDGQSFSGKYRDCKAFNMTCFDFDLPAKQDVSALHYREFGRLWLSTKNAENELKLPDYMLGKIFGLQGR</sequence>
<comment type="caution">
    <text evidence="2">The sequence shown here is derived from an EMBL/GenBank/DDBJ whole genome shotgun (WGS) entry which is preliminary data.</text>
</comment>
<feature type="signal peptide" evidence="1">
    <location>
        <begin position="1"/>
        <end position="18"/>
    </location>
</feature>
<dbReference type="AlphaFoldDB" id="A0A4R6VQ96"/>
<keyword evidence="1" id="KW-0732">Signal</keyword>
<evidence type="ECO:0000313" key="3">
    <source>
        <dbReference type="Proteomes" id="UP000295391"/>
    </source>
</evidence>
<dbReference type="EMBL" id="SNYR01000002">
    <property type="protein sequence ID" value="TDQ64433.1"/>
    <property type="molecule type" value="Genomic_DNA"/>
</dbReference>
<feature type="chain" id="PRO_5020955834" evidence="1">
    <location>
        <begin position="19"/>
        <end position="385"/>
    </location>
</feature>
<dbReference type="Proteomes" id="UP000295391">
    <property type="component" value="Unassembled WGS sequence"/>
</dbReference>
<organism evidence="2 3">
    <name type="scientific">Maritalea mobilis</name>
    <dbReference type="NCBI Taxonomy" id="483324"/>
    <lineage>
        <taxon>Bacteria</taxon>
        <taxon>Pseudomonadati</taxon>
        <taxon>Pseudomonadota</taxon>
        <taxon>Alphaproteobacteria</taxon>
        <taxon>Hyphomicrobiales</taxon>
        <taxon>Devosiaceae</taxon>
        <taxon>Maritalea</taxon>
    </lineage>
</organism>
<evidence type="ECO:0000313" key="2">
    <source>
        <dbReference type="EMBL" id="TDQ64433.1"/>
    </source>
</evidence>
<evidence type="ECO:0000256" key="1">
    <source>
        <dbReference type="SAM" id="SignalP"/>
    </source>
</evidence>
<dbReference type="RefSeq" id="WP_133573039.1">
    <property type="nucleotide sequence ID" value="NZ_SNYR01000002.1"/>
</dbReference>
<accession>A0A4R6VQ96</accession>
<proteinExistence type="predicted"/>
<protein>
    <submittedName>
        <fullName evidence="2">Uncharacterized protein</fullName>
    </submittedName>
</protein>
<name>A0A4R6VQ96_9HYPH</name>
<reference evidence="2 3" key="1">
    <citation type="submission" date="2019-03" db="EMBL/GenBank/DDBJ databases">
        <title>Genomic Encyclopedia of Type Strains, Phase III (KMG-III): the genomes of soil and plant-associated and newly described type strains.</title>
        <authorList>
            <person name="Whitman W."/>
        </authorList>
    </citation>
    <scope>NUCLEOTIDE SEQUENCE [LARGE SCALE GENOMIC DNA]</scope>
    <source>
        <strain evidence="2 3">CGMCC 1.7002</strain>
    </source>
</reference>
<keyword evidence="3" id="KW-1185">Reference proteome</keyword>
<gene>
    <name evidence="2" type="ORF">ATL17_2452</name>
</gene>